<keyword evidence="3" id="KW-0175">Coiled coil</keyword>
<comment type="similarity">
    <text evidence="2">Belongs to the membrane fusion protein (MFP) (TC 8.A.1) family.</text>
</comment>
<dbReference type="PANTHER" id="PTHR30158">
    <property type="entry name" value="ACRA/E-RELATED COMPONENT OF DRUG EFFLUX TRANSPORTER"/>
    <property type="match status" value="1"/>
</dbReference>
<evidence type="ECO:0000259" key="5">
    <source>
        <dbReference type="Pfam" id="PF25917"/>
    </source>
</evidence>
<dbReference type="InterPro" id="IPR058624">
    <property type="entry name" value="MdtA-like_HH"/>
</dbReference>
<evidence type="ECO:0000313" key="8">
    <source>
        <dbReference type="EMBL" id="MCM2680288.1"/>
    </source>
</evidence>
<dbReference type="InterPro" id="IPR058627">
    <property type="entry name" value="MdtA-like_C"/>
</dbReference>
<dbReference type="GO" id="GO:0046677">
    <property type="term" value="P:response to antibiotic"/>
    <property type="evidence" value="ECO:0007669"/>
    <property type="project" value="TreeGrafter"/>
</dbReference>
<keyword evidence="9" id="KW-1185">Reference proteome</keyword>
<dbReference type="Pfam" id="PF25967">
    <property type="entry name" value="RND-MFP_C"/>
    <property type="match status" value="1"/>
</dbReference>
<evidence type="ECO:0000256" key="2">
    <source>
        <dbReference type="ARBA" id="ARBA00009477"/>
    </source>
</evidence>
<dbReference type="GO" id="GO:0005886">
    <property type="term" value="C:plasma membrane"/>
    <property type="evidence" value="ECO:0007669"/>
    <property type="project" value="TreeGrafter"/>
</dbReference>
<evidence type="ECO:0000259" key="6">
    <source>
        <dbReference type="Pfam" id="PF25944"/>
    </source>
</evidence>
<dbReference type="GO" id="GO:0022857">
    <property type="term" value="F:transmembrane transporter activity"/>
    <property type="evidence" value="ECO:0007669"/>
    <property type="project" value="InterPro"/>
</dbReference>
<evidence type="ECO:0000259" key="7">
    <source>
        <dbReference type="Pfam" id="PF25967"/>
    </source>
</evidence>
<feature type="domain" description="Multidrug resistance protein MdtA-like barrel-sandwich hybrid" evidence="5">
    <location>
        <begin position="67"/>
        <end position="203"/>
    </location>
</feature>
<dbReference type="Pfam" id="PF25876">
    <property type="entry name" value="HH_MFP_RND"/>
    <property type="match status" value="1"/>
</dbReference>
<dbReference type="InterPro" id="IPR058625">
    <property type="entry name" value="MdtA-like_BSH"/>
</dbReference>
<dbReference type="SUPFAM" id="SSF111369">
    <property type="entry name" value="HlyD-like secretion proteins"/>
    <property type="match status" value="1"/>
</dbReference>
<dbReference type="InterPro" id="IPR058626">
    <property type="entry name" value="MdtA-like_b-barrel"/>
</dbReference>
<dbReference type="InterPro" id="IPR006143">
    <property type="entry name" value="RND_pump_MFP"/>
</dbReference>
<name>A0AA42B8B3_9GAMM</name>
<dbReference type="RefSeq" id="WP_251261706.1">
    <property type="nucleotide sequence ID" value="NZ_JAMQGP010000004.1"/>
</dbReference>
<dbReference type="NCBIfam" id="TIGR01730">
    <property type="entry name" value="RND_mfp"/>
    <property type="match status" value="1"/>
</dbReference>
<dbReference type="EMBL" id="JAMQGP010000004">
    <property type="protein sequence ID" value="MCM2680288.1"/>
    <property type="molecule type" value="Genomic_DNA"/>
</dbReference>
<reference evidence="8 9" key="1">
    <citation type="journal article" date="2013" name="Antonie Van Leeuwenhoek">
        <title>Echinimonas agarilytica gen. nov., sp. nov., a new gammaproteobacterium isolated from the sea urchin Strongylocentrotus intermedius.</title>
        <authorList>
            <person name="Nedashkovskaya O.I."/>
            <person name="Stenkova A.M."/>
            <person name="Zhukova N.V."/>
            <person name="Van Trappen S."/>
            <person name="Lee J.S."/>
            <person name="Kim S.B."/>
        </authorList>
    </citation>
    <scope>NUCLEOTIDE SEQUENCE [LARGE SCALE GENOMIC DNA]</scope>
    <source>
        <strain evidence="8 9">KMM 6351</strain>
    </source>
</reference>
<evidence type="ECO:0000256" key="1">
    <source>
        <dbReference type="ARBA" id="ARBA00004519"/>
    </source>
</evidence>
<dbReference type="Proteomes" id="UP001165393">
    <property type="component" value="Unassembled WGS sequence"/>
</dbReference>
<dbReference type="Pfam" id="PF25917">
    <property type="entry name" value="BSH_RND"/>
    <property type="match status" value="1"/>
</dbReference>
<sequence>MNSNTPATDKFHLSIFFVGAALLVGCTSDHKQTPQQPPLLVKTQAVEHIKYQASNQFIGRIESYDDVMISAQVNGYLHHQHFTDGQLVEKEQLLYEVDDVRYKAAVSAAKANISQAKANLANAEINWKRGTSLLETNAISHAEYDALTAQRLSAKAQLEAANAELQVAEVDLAHTKIKAPFSGRIGRSNVSPGDLVTAGNGALTTLVSLDPIRASFNISEHERLSLGIDKAQHSDKDATSVSLNLGNQTHYDEQGFIDFVGNRIDIQTGTLSLSAQFPNTTHELLPGQFIEVVVTASDAKMTHVVPRRAIQSDLEGEYVLSVNSQKLIERHNVSLGPVVAEGAVILAGLEGHEAIIVSGLQRARPGFTANVIEHSTAAL</sequence>
<dbReference type="Pfam" id="PF25944">
    <property type="entry name" value="Beta-barrel_RND"/>
    <property type="match status" value="1"/>
</dbReference>
<dbReference type="AlphaFoldDB" id="A0AA42B8B3"/>
<protein>
    <submittedName>
        <fullName evidence="8">Efflux RND transporter periplasmic adaptor subunit</fullName>
    </submittedName>
</protein>
<feature type="domain" description="Multidrug resistance protein MdtA-like beta-barrel" evidence="6">
    <location>
        <begin position="211"/>
        <end position="295"/>
    </location>
</feature>
<feature type="domain" description="Multidrug resistance protein MdtA-like C-terminal permuted SH3" evidence="7">
    <location>
        <begin position="304"/>
        <end position="362"/>
    </location>
</feature>
<gene>
    <name evidence="8" type="ORF">NAF29_11480</name>
</gene>
<proteinExistence type="inferred from homology"/>
<comment type="subcellular location">
    <subcellularLocation>
        <location evidence="1">Cell inner membrane</location>
        <topology evidence="1">Lipid-anchor</topology>
    </subcellularLocation>
</comment>
<evidence type="ECO:0000256" key="3">
    <source>
        <dbReference type="SAM" id="Coils"/>
    </source>
</evidence>
<dbReference type="Gene3D" id="2.40.50.100">
    <property type="match status" value="1"/>
</dbReference>
<feature type="domain" description="Multidrug resistance protein MdtA-like alpha-helical hairpin" evidence="4">
    <location>
        <begin position="108"/>
        <end position="175"/>
    </location>
</feature>
<organism evidence="8 9">
    <name type="scientific">Echinimonas agarilytica</name>
    <dbReference type="NCBI Taxonomy" id="1215918"/>
    <lineage>
        <taxon>Bacteria</taxon>
        <taxon>Pseudomonadati</taxon>
        <taxon>Pseudomonadota</taxon>
        <taxon>Gammaproteobacteria</taxon>
        <taxon>Alteromonadales</taxon>
        <taxon>Echinimonadaceae</taxon>
        <taxon>Echinimonas</taxon>
    </lineage>
</organism>
<dbReference type="Gene3D" id="1.10.287.470">
    <property type="entry name" value="Helix hairpin bin"/>
    <property type="match status" value="1"/>
</dbReference>
<evidence type="ECO:0000313" key="9">
    <source>
        <dbReference type="Proteomes" id="UP001165393"/>
    </source>
</evidence>
<evidence type="ECO:0000259" key="4">
    <source>
        <dbReference type="Pfam" id="PF25876"/>
    </source>
</evidence>
<dbReference type="GO" id="GO:0030313">
    <property type="term" value="C:cell envelope"/>
    <property type="evidence" value="ECO:0007669"/>
    <property type="project" value="UniProtKB-SubCell"/>
</dbReference>
<accession>A0AA42B8B3</accession>
<dbReference type="Gene3D" id="2.40.30.170">
    <property type="match status" value="1"/>
</dbReference>
<dbReference type="Gene3D" id="2.40.420.20">
    <property type="match status" value="1"/>
</dbReference>
<feature type="coiled-coil region" evidence="3">
    <location>
        <begin position="106"/>
        <end position="178"/>
    </location>
</feature>
<comment type="caution">
    <text evidence="8">The sequence shown here is derived from an EMBL/GenBank/DDBJ whole genome shotgun (WGS) entry which is preliminary data.</text>
</comment>